<comment type="caution">
    <text evidence="1">The sequence shown here is derived from an EMBL/GenBank/DDBJ whole genome shotgun (WGS) entry which is preliminary data.</text>
</comment>
<gene>
    <name evidence="1" type="ORF">RRG08_047135</name>
</gene>
<evidence type="ECO:0000313" key="1">
    <source>
        <dbReference type="EMBL" id="KAK3791227.1"/>
    </source>
</evidence>
<organism evidence="1 2">
    <name type="scientific">Elysia crispata</name>
    <name type="common">lettuce slug</name>
    <dbReference type="NCBI Taxonomy" id="231223"/>
    <lineage>
        <taxon>Eukaryota</taxon>
        <taxon>Metazoa</taxon>
        <taxon>Spiralia</taxon>
        <taxon>Lophotrochozoa</taxon>
        <taxon>Mollusca</taxon>
        <taxon>Gastropoda</taxon>
        <taxon>Heterobranchia</taxon>
        <taxon>Euthyneura</taxon>
        <taxon>Panpulmonata</taxon>
        <taxon>Sacoglossa</taxon>
        <taxon>Placobranchoidea</taxon>
        <taxon>Plakobranchidae</taxon>
        <taxon>Elysia</taxon>
    </lineage>
</organism>
<sequence>MNNRIAATDRSCPDKADPRRGPILNMILTLDTNAIFLGPNTNCNSENLQFRRGEDLEGYHAKHWIPWPSSLCAHPRLLICGPKTTRHHPVGCQRAGELMGPPWETMAVWVSFHNRAVDGWPESTIHMQAHRVSHDPRLLRATGQAASHCGFLTPGIRFSRHTSTRLN</sequence>
<protein>
    <submittedName>
        <fullName evidence="1">Uncharacterized protein</fullName>
    </submittedName>
</protein>
<evidence type="ECO:0000313" key="2">
    <source>
        <dbReference type="Proteomes" id="UP001283361"/>
    </source>
</evidence>
<reference evidence="1" key="1">
    <citation type="journal article" date="2023" name="G3 (Bethesda)">
        <title>A reference genome for the long-term kleptoplast-retaining sea slug Elysia crispata morphotype clarki.</title>
        <authorList>
            <person name="Eastman K.E."/>
            <person name="Pendleton A.L."/>
            <person name="Shaikh M.A."/>
            <person name="Suttiyut T."/>
            <person name="Ogas R."/>
            <person name="Tomko P."/>
            <person name="Gavelis G."/>
            <person name="Widhalm J.R."/>
            <person name="Wisecaver J.H."/>
        </authorList>
    </citation>
    <scope>NUCLEOTIDE SEQUENCE</scope>
    <source>
        <strain evidence="1">ECLA1</strain>
    </source>
</reference>
<dbReference type="Proteomes" id="UP001283361">
    <property type="component" value="Unassembled WGS sequence"/>
</dbReference>
<dbReference type="EMBL" id="JAWDGP010001480">
    <property type="protein sequence ID" value="KAK3791227.1"/>
    <property type="molecule type" value="Genomic_DNA"/>
</dbReference>
<dbReference type="AlphaFoldDB" id="A0AAE1ANR8"/>
<name>A0AAE1ANR8_9GAST</name>
<accession>A0AAE1ANR8</accession>
<proteinExistence type="predicted"/>
<keyword evidence="2" id="KW-1185">Reference proteome</keyword>